<dbReference type="PROSITE" id="PS00202">
    <property type="entry name" value="RUBREDOXIN"/>
    <property type="match status" value="1"/>
</dbReference>
<evidence type="ECO:0000313" key="2">
    <source>
        <dbReference type="EMBL" id="SCE87749.1"/>
    </source>
</evidence>
<gene>
    <name evidence="2" type="ORF">GA0070612_1816</name>
</gene>
<accession>A0A1C4VVL5</accession>
<protein>
    <recommendedName>
        <fullName evidence="4">Flavin reductase</fullName>
    </recommendedName>
</protein>
<evidence type="ECO:0000313" key="3">
    <source>
        <dbReference type="Proteomes" id="UP000198224"/>
    </source>
</evidence>
<dbReference type="InterPro" id="IPR018527">
    <property type="entry name" value="Rubredoxin_Fe_BS"/>
</dbReference>
<keyword evidence="1" id="KW-0479">Metal-binding</keyword>
<evidence type="ECO:0000256" key="1">
    <source>
        <dbReference type="ARBA" id="ARBA00022723"/>
    </source>
</evidence>
<dbReference type="GO" id="GO:0046872">
    <property type="term" value="F:metal ion binding"/>
    <property type="evidence" value="ECO:0007669"/>
    <property type="project" value="UniProtKB-KW"/>
</dbReference>
<sequence>MRGEPEHKPLRPSWRCPNCGIPWPCSAAKLRLLGRYRQDRPGLLVYMAEVQEEAAADLTKLNPGVTLPDLTTRFVGWAERR</sequence>
<keyword evidence="3" id="KW-1185">Reference proteome</keyword>
<organism evidence="2 3">
    <name type="scientific">Micromonospora chokoriensis</name>
    <dbReference type="NCBI Taxonomy" id="356851"/>
    <lineage>
        <taxon>Bacteria</taxon>
        <taxon>Bacillati</taxon>
        <taxon>Actinomycetota</taxon>
        <taxon>Actinomycetes</taxon>
        <taxon>Micromonosporales</taxon>
        <taxon>Micromonosporaceae</taxon>
        <taxon>Micromonospora</taxon>
    </lineage>
</organism>
<evidence type="ECO:0008006" key="4">
    <source>
        <dbReference type="Google" id="ProtNLM"/>
    </source>
</evidence>
<reference evidence="3" key="1">
    <citation type="submission" date="2016-06" db="EMBL/GenBank/DDBJ databases">
        <authorList>
            <person name="Varghese N."/>
            <person name="Submissions Spin"/>
        </authorList>
    </citation>
    <scope>NUCLEOTIDE SEQUENCE [LARGE SCALE GENOMIC DNA]</scope>
    <source>
        <strain evidence="3">DSM 45160</strain>
    </source>
</reference>
<proteinExistence type="predicted"/>
<name>A0A1C4VVL5_9ACTN</name>
<dbReference type="Proteomes" id="UP000198224">
    <property type="component" value="Chromosome I"/>
</dbReference>
<dbReference type="EMBL" id="LT607409">
    <property type="protein sequence ID" value="SCE87749.1"/>
    <property type="molecule type" value="Genomic_DNA"/>
</dbReference>
<dbReference type="AlphaFoldDB" id="A0A1C4VVL5"/>